<organism evidence="2 3">
    <name type="scientific">Catonella morbi ATCC 51271</name>
    <dbReference type="NCBI Taxonomy" id="592026"/>
    <lineage>
        <taxon>Bacteria</taxon>
        <taxon>Bacillati</taxon>
        <taxon>Bacillota</taxon>
        <taxon>Clostridia</taxon>
        <taxon>Lachnospirales</taxon>
        <taxon>Lachnospiraceae</taxon>
        <taxon>Catonella</taxon>
    </lineage>
</organism>
<dbReference type="EMBL" id="ACIL03000013">
    <property type="protein sequence ID" value="ESL02994.1"/>
    <property type="molecule type" value="Genomic_DNA"/>
</dbReference>
<keyword evidence="1" id="KW-1133">Transmembrane helix</keyword>
<name>V2XLD0_9FIRM</name>
<dbReference type="Proteomes" id="UP000018227">
    <property type="component" value="Unassembled WGS sequence"/>
</dbReference>
<dbReference type="AlphaFoldDB" id="V2XLD0"/>
<keyword evidence="1" id="KW-0812">Transmembrane</keyword>
<reference evidence="2 3" key="1">
    <citation type="submission" date="2013-06" db="EMBL/GenBank/DDBJ databases">
        <authorList>
            <person name="Weinstock G."/>
            <person name="Sodergren E."/>
            <person name="Clifton S."/>
            <person name="Fulton L."/>
            <person name="Fulton B."/>
            <person name="Courtney L."/>
            <person name="Fronick C."/>
            <person name="Harrison M."/>
            <person name="Strong C."/>
            <person name="Farmer C."/>
            <person name="Delahaunty K."/>
            <person name="Markovic C."/>
            <person name="Hall O."/>
            <person name="Minx P."/>
            <person name="Tomlinson C."/>
            <person name="Mitreva M."/>
            <person name="Nelson J."/>
            <person name="Hou S."/>
            <person name="Wollam A."/>
            <person name="Pepin K.H."/>
            <person name="Johnson M."/>
            <person name="Bhonagiri V."/>
            <person name="Nash W.E."/>
            <person name="Warren W."/>
            <person name="Chinwalla A."/>
            <person name="Mardis E.R."/>
            <person name="Wilson R.K."/>
        </authorList>
    </citation>
    <scope>NUCLEOTIDE SEQUENCE [LARGE SCALE GENOMIC DNA]</scope>
    <source>
        <strain evidence="2 3">ATCC 51271</strain>
    </source>
</reference>
<accession>V2XLD0</accession>
<dbReference type="Pfam" id="PF05857">
    <property type="entry name" value="TraX"/>
    <property type="match status" value="1"/>
</dbReference>
<feature type="transmembrane region" description="Helical" evidence="1">
    <location>
        <begin position="219"/>
        <end position="235"/>
    </location>
</feature>
<dbReference type="HOGENOM" id="CLU_074054_0_0_9"/>
<dbReference type="OrthoDB" id="9781069at2"/>
<evidence type="ECO:0000256" key="1">
    <source>
        <dbReference type="SAM" id="Phobius"/>
    </source>
</evidence>
<feature type="transmembrane region" description="Helical" evidence="1">
    <location>
        <begin position="68"/>
        <end position="87"/>
    </location>
</feature>
<dbReference type="eggNOG" id="ENOG5031QMC">
    <property type="taxonomic scope" value="Bacteria"/>
</dbReference>
<feature type="transmembrane region" description="Helical" evidence="1">
    <location>
        <begin position="247"/>
        <end position="263"/>
    </location>
</feature>
<protein>
    <recommendedName>
        <fullName evidence="4">Protein TraX</fullName>
    </recommendedName>
</protein>
<dbReference type="InterPro" id="IPR008875">
    <property type="entry name" value="TraX"/>
</dbReference>
<keyword evidence="1" id="KW-0472">Membrane</keyword>
<dbReference type="STRING" id="592026.GCWU0000282_001865"/>
<keyword evidence="3" id="KW-1185">Reference proteome</keyword>
<evidence type="ECO:0008006" key="4">
    <source>
        <dbReference type="Google" id="ProtNLM"/>
    </source>
</evidence>
<dbReference type="RefSeq" id="WP_023354736.1">
    <property type="nucleotide sequence ID" value="NZ_KI535368.1"/>
</dbReference>
<sequence length="269" mass="31367">MQVTSFVLKIIAIISMLIDHTTVALYYFIPTEMDYIYDIGRGIGRIAFPLFCFMIVEGYYHTRNKWRYLGSLILLAFISELPFDSLFSDNGFQLEYNSQNVFFTLAMGLLMVILLDATNKRMKAIIEKQEKGVNRFEAVATNVIVQILIIQLMYMPMSYIKSDYDSFGLDLILYIYYFEKIPGLLKKINEKFEGDKVKFIFAGLAVLFWFIEFDFARGGITESPGLPAVILIMLYNGQRGDYKIPKYVFYFFYPIHLLVLYFIRKMLVG</sequence>
<comment type="caution">
    <text evidence="2">The sequence shown here is derived from an EMBL/GenBank/DDBJ whole genome shotgun (WGS) entry which is preliminary data.</text>
</comment>
<feature type="transmembrane region" description="Helical" evidence="1">
    <location>
        <begin position="138"/>
        <end position="155"/>
    </location>
</feature>
<feature type="transmembrane region" description="Helical" evidence="1">
    <location>
        <begin position="7"/>
        <end position="29"/>
    </location>
</feature>
<feature type="transmembrane region" description="Helical" evidence="1">
    <location>
        <begin position="99"/>
        <end position="117"/>
    </location>
</feature>
<proteinExistence type="predicted"/>
<feature type="transmembrane region" description="Helical" evidence="1">
    <location>
        <begin position="35"/>
        <end position="56"/>
    </location>
</feature>
<evidence type="ECO:0000313" key="2">
    <source>
        <dbReference type="EMBL" id="ESL02994.1"/>
    </source>
</evidence>
<evidence type="ECO:0000313" key="3">
    <source>
        <dbReference type="Proteomes" id="UP000018227"/>
    </source>
</evidence>
<gene>
    <name evidence="2" type="ORF">GCWU0000282_001865</name>
</gene>